<dbReference type="Gene3D" id="1.10.357.10">
    <property type="entry name" value="Tetracycline Repressor, domain 2"/>
    <property type="match status" value="1"/>
</dbReference>
<dbReference type="PRINTS" id="PR00455">
    <property type="entry name" value="HTHTETR"/>
</dbReference>
<dbReference type="PANTHER" id="PTHR30055:SF237">
    <property type="entry name" value="TRANSCRIPTIONAL REPRESSOR MCE3R"/>
    <property type="match status" value="1"/>
</dbReference>
<dbReference type="InterPro" id="IPR009057">
    <property type="entry name" value="Homeodomain-like_sf"/>
</dbReference>
<organism evidence="5 6">
    <name type="scientific">Pseudonocardia aurantiaca</name>
    <dbReference type="NCBI Taxonomy" id="75290"/>
    <lineage>
        <taxon>Bacteria</taxon>
        <taxon>Bacillati</taxon>
        <taxon>Actinomycetota</taxon>
        <taxon>Actinomycetes</taxon>
        <taxon>Pseudonocardiales</taxon>
        <taxon>Pseudonocardiaceae</taxon>
        <taxon>Pseudonocardia</taxon>
    </lineage>
</organism>
<dbReference type="InterPro" id="IPR036271">
    <property type="entry name" value="Tet_transcr_reg_TetR-rel_C_sf"/>
</dbReference>
<dbReference type="InterPro" id="IPR010982">
    <property type="entry name" value="Lambda_DNA-bd_dom_sf"/>
</dbReference>
<dbReference type="SMART" id="SM00530">
    <property type="entry name" value="HTH_XRE"/>
    <property type="match status" value="1"/>
</dbReference>
<dbReference type="InterPro" id="IPR001647">
    <property type="entry name" value="HTH_TetR"/>
</dbReference>
<feature type="DNA-binding region" description="H-T-H motif" evidence="2">
    <location>
        <begin position="156"/>
        <end position="175"/>
    </location>
</feature>
<accession>A0ABW4FMU2</accession>
<keyword evidence="6" id="KW-1185">Reference proteome</keyword>
<dbReference type="SUPFAM" id="SSF48498">
    <property type="entry name" value="Tetracyclin repressor-like, C-terminal domain"/>
    <property type="match status" value="1"/>
</dbReference>
<dbReference type="EMBL" id="JBHUCP010000014">
    <property type="protein sequence ID" value="MFD1531707.1"/>
    <property type="molecule type" value="Genomic_DNA"/>
</dbReference>
<dbReference type="CDD" id="cd00093">
    <property type="entry name" value="HTH_XRE"/>
    <property type="match status" value="1"/>
</dbReference>
<dbReference type="InterPro" id="IPR001387">
    <property type="entry name" value="Cro/C1-type_HTH"/>
</dbReference>
<dbReference type="SUPFAM" id="SSF47413">
    <property type="entry name" value="lambda repressor-like DNA-binding domains"/>
    <property type="match status" value="1"/>
</dbReference>
<dbReference type="InterPro" id="IPR041490">
    <property type="entry name" value="KstR2_TetR_C"/>
</dbReference>
<dbReference type="SUPFAM" id="SSF46689">
    <property type="entry name" value="Homeodomain-like"/>
    <property type="match status" value="1"/>
</dbReference>
<feature type="domain" description="HTH cro/C1-type" evidence="3">
    <location>
        <begin position="42"/>
        <end position="96"/>
    </location>
</feature>
<dbReference type="PROSITE" id="PS50943">
    <property type="entry name" value="HTH_CROC1"/>
    <property type="match status" value="1"/>
</dbReference>
<comment type="caution">
    <text evidence="5">The sequence shown here is derived from an EMBL/GenBank/DDBJ whole genome shotgun (WGS) entry which is preliminary data.</text>
</comment>
<dbReference type="Pfam" id="PF13560">
    <property type="entry name" value="HTH_31"/>
    <property type="match status" value="1"/>
</dbReference>
<dbReference type="Gene3D" id="1.10.260.40">
    <property type="entry name" value="lambda repressor-like DNA-binding domains"/>
    <property type="match status" value="1"/>
</dbReference>
<proteinExistence type="predicted"/>
<dbReference type="Proteomes" id="UP001597145">
    <property type="component" value="Unassembled WGS sequence"/>
</dbReference>
<evidence type="ECO:0000313" key="5">
    <source>
        <dbReference type="EMBL" id="MFD1531707.1"/>
    </source>
</evidence>
<gene>
    <name evidence="5" type="ORF">ACFSCY_19940</name>
</gene>
<dbReference type="RefSeq" id="WP_343979841.1">
    <property type="nucleotide sequence ID" value="NZ_BAAAJG010000011.1"/>
</dbReference>
<feature type="domain" description="HTH tetR-type" evidence="4">
    <location>
        <begin position="133"/>
        <end position="193"/>
    </location>
</feature>
<dbReference type="InterPro" id="IPR050109">
    <property type="entry name" value="HTH-type_TetR-like_transc_reg"/>
</dbReference>
<dbReference type="PANTHER" id="PTHR30055">
    <property type="entry name" value="HTH-TYPE TRANSCRIPTIONAL REGULATOR RUTR"/>
    <property type="match status" value="1"/>
</dbReference>
<dbReference type="Pfam" id="PF00440">
    <property type="entry name" value="TetR_N"/>
    <property type="match status" value="1"/>
</dbReference>
<protein>
    <submittedName>
        <fullName evidence="5">Helix-turn-helix domain-containing protein</fullName>
    </submittedName>
</protein>
<evidence type="ECO:0000259" key="4">
    <source>
        <dbReference type="PROSITE" id="PS50977"/>
    </source>
</evidence>
<evidence type="ECO:0000259" key="3">
    <source>
        <dbReference type="PROSITE" id="PS50943"/>
    </source>
</evidence>
<name>A0ABW4FMU2_9PSEU</name>
<keyword evidence="1 2" id="KW-0238">DNA-binding</keyword>
<sequence length="323" mass="35658">MQAFVTVCTACLELLNSVDRRMGRMTTTGGRGAADATLGAQVRSARTSRGLSLRSLARALRVSPATLSQIENGRTGLSVSRLSQIADALELTVPQILDIVITPDATLDQAPPAPEPRLPGPAEVPTRWREYGPLDFDPVLRAALDEFLAIGYHGATVRGIAARAGLSVSGIYHYYASKQQMLVSILDHTMTDLLARAGAAQAEGRDAVERFSLLIEHLALFHTHRRELGFVGASEMRSFDADNRQKIAELRITQQRMVDHEVEEAVRQGRFRNDHPHEAARAVVTMCTALPTWWRPDGPYSPEQIAQQYVDFALDLMRPRPEQ</sequence>
<evidence type="ECO:0000256" key="1">
    <source>
        <dbReference type="ARBA" id="ARBA00023125"/>
    </source>
</evidence>
<evidence type="ECO:0000256" key="2">
    <source>
        <dbReference type="PROSITE-ProRule" id="PRU00335"/>
    </source>
</evidence>
<evidence type="ECO:0000313" key="6">
    <source>
        <dbReference type="Proteomes" id="UP001597145"/>
    </source>
</evidence>
<dbReference type="PROSITE" id="PS50977">
    <property type="entry name" value="HTH_TETR_2"/>
    <property type="match status" value="1"/>
</dbReference>
<dbReference type="Pfam" id="PF17932">
    <property type="entry name" value="TetR_C_24"/>
    <property type="match status" value="1"/>
</dbReference>
<reference evidence="6" key="1">
    <citation type="journal article" date="2019" name="Int. J. Syst. Evol. Microbiol.">
        <title>The Global Catalogue of Microorganisms (GCM) 10K type strain sequencing project: providing services to taxonomists for standard genome sequencing and annotation.</title>
        <authorList>
            <consortium name="The Broad Institute Genomics Platform"/>
            <consortium name="The Broad Institute Genome Sequencing Center for Infectious Disease"/>
            <person name="Wu L."/>
            <person name="Ma J."/>
        </authorList>
    </citation>
    <scope>NUCLEOTIDE SEQUENCE [LARGE SCALE GENOMIC DNA]</scope>
    <source>
        <strain evidence="6">JCM 12165</strain>
    </source>
</reference>